<dbReference type="HOGENOM" id="CLU_010194_1_3_1"/>
<comment type="similarity">
    <text evidence="1">Belongs to the short-chain dehydrogenases/reductases (SDR) family.</text>
</comment>
<evidence type="ECO:0000256" key="2">
    <source>
        <dbReference type="ARBA" id="ARBA00023002"/>
    </source>
</evidence>
<evidence type="ECO:0000256" key="1">
    <source>
        <dbReference type="ARBA" id="ARBA00006484"/>
    </source>
</evidence>
<dbReference type="PRINTS" id="PR00080">
    <property type="entry name" value="SDRFAMILY"/>
</dbReference>
<evidence type="ECO:0000313" key="4">
    <source>
        <dbReference type="Proteomes" id="UP000054304"/>
    </source>
</evidence>
<keyword evidence="2" id="KW-0560">Oxidoreductase</keyword>
<dbReference type="GeneID" id="34684200"/>
<dbReference type="NCBIfam" id="NF009385">
    <property type="entry name" value="PRK12744.1"/>
    <property type="match status" value="1"/>
</dbReference>
<sequence length="248" mass="26823">MSLEGKTALITGGTKNLGKLTAIELASKHKANLFLHYNSVQGDEKSLAQELSSKYGVKVELYQGNLGSAENVAKLFEAAKAKFGSIDVAVNNVGKVLKKPIAEVTEKEFDEMDLVNNKIAFFFIAQAAKHVSPGGSIISLVTSLLAAYTPFYAVYQGTKSAVEYYSKSASKELIDKRISVNCIAPGPMDTPFFYAQEQPEAVEFYKSAAFDHRLTKIEDIAPIVSFLVSSGTWITGQTLYASGGMTAH</sequence>
<dbReference type="RefSeq" id="XP_022627034.1">
    <property type="nucleotide sequence ID" value="XM_022774993.1"/>
</dbReference>
<dbReference type="SUPFAM" id="SSF51735">
    <property type="entry name" value="NAD(P)-binding Rossmann-fold domains"/>
    <property type="match status" value="1"/>
</dbReference>
<dbReference type="OrthoDB" id="47007at2759"/>
<reference evidence="3 4" key="1">
    <citation type="submission" date="2014-12" db="EMBL/GenBank/DDBJ databases">
        <authorList>
            <person name="Neuveglise Cecile"/>
        </authorList>
    </citation>
    <scope>NUCLEOTIDE SEQUENCE [LARGE SCALE GENOMIC DNA]</scope>
    <source>
        <strain evidence="3 4">CBS 12615</strain>
    </source>
</reference>
<accession>A0A0C7N5T9</accession>
<gene>
    <name evidence="3" type="ORF">LALA0_S01e19108g</name>
</gene>
<dbReference type="PRINTS" id="PR00081">
    <property type="entry name" value="GDHRDH"/>
</dbReference>
<dbReference type="Proteomes" id="UP000054304">
    <property type="component" value="Unassembled WGS sequence"/>
</dbReference>
<dbReference type="PANTHER" id="PTHR48107">
    <property type="entry name" value="NADPH-DEPENDENT ALDEHYDE REDUCTASE-LIKE PROTEIN, CHLOROPLASTIC-RELATED"/>
    <property type="match status" value="1"/>
</dbReference>
<keyword evidence="4" id="KW-1185">Reference proteome</keyword>
<dbReference type="InterPro" id="IPR002347">
    <property type="entry name" value="SDR_fam"/>
</dbReference>
<dbReference type="STRING" id="1245769.A0A0C7N5T9"/>
<dbReference type="Pfam" id="PF13561">
    <property type="entry name" value="adh_short_C2"/>
    <property type="match status" value="1"/>
</dbReference>
<protein>
    <submittedName>
        <fullName evidence="3">LALA0S01e19108g1_1</fullName>
    </submittedName>
</protein>
<proteinExistence type="inferred from homology"/>
<organism evidence="3 4">
    <name type="scientific">Lachancea lanzarotensis</name>
    <dbReference type="NCBI Taxonomy" id="1245769"/>
    <lineage>
        <taxon>Eukaryota</taxon>
        <taxon>Fungi</taxon>
        <taxon>Dikarya</taxon>
        <taxon>Ascomycota</taxon>
        <taxon>Saccharomycotina</taxon>
        <taxon>Saccharomycetes</taxon>
        <taxon>Saccharomycetales</taxon>
        <taxon>Saccharomycetaceae</taxon>
        <taxon>Lachancea</taxon>
    </lineage>
</organism>
<evidence type="ECO:0000313" key="3">
    <source>
        <dbReference type="EMBL" id="CEP60794.1"/>
    </source>
</evidence>
<dbReference type="AlphaFoldDB" id="A0A0C7N5T9"/>
<dbReference type="InterPro" id="IPR036291">
    <property type="entry name" value="NAD(P)-bd_dom_sf"/>
</dbReference>
<dbReference type="EMBL" id="LN736360">
    <property type="protein sequence ID" value="CEP60794.1"/>
    <property type="molecule type" value="Genomic_DNA"/>
</dbReference>
<dbReference type="PANTHER" id="PTHR48107:SF7">
    <property type="entry name" value="RE15974P"/>
    <property type="match status" value="1"/>
</dbReference>
<dbReference type="GO" id="GO:0016614">
    <property type="term" value="F:oxidoreductase activity, acting on CH-OH group of donors"/>
    <property type="evidence" value="ECO:0007669"/>
    <property type="project" value="UniProtKB-ARBA"/>
</dbReference>
<name>A0A0C7N5T9_9SACH</name>
<dbReference type="Gene3D" id="3.40.50.720">
    <property type="entry name" value="NAD(P)-binding Rossmann-like Domain"/>
    <property type="match status" value="1"/>
</dbReference>